<evidence type="ECO:0000256" key="7">
    <source>
        <dbReference type="ARBA" id="ARBA00022840"/>
    </source>
</evidence>
<dbReference type="SMART" id="SM00387">
    <property type="entry name" value="HATPase_c"/>
    <property type="match status" value="1"/>
</dbReference>
<keyword evidence="3" id="KW-0597">Phosphoprotein</keyword>
<keyword evidence="4 9" id="KW-0808">Transferase</keyword>
<keyword evidence="7" id="KW-0067">ATP-binding</keyword>
<dbReference type="RefSeq" id="WP_010406554.1">
    <property type="nucleotide sequence ID" value="NZ_JAWXXV010000001.1"/>
</dbReference>
<reference evidence="9 10" key="1">
    <citation type="submission" date="2023-11" db="EMBL/GenBank/DDBJ databases">
        <title>MicrobeMod: A computational toolkit for identifying prokaryotic methylation and restriction-modification with nanopore sequencing.</title>
        <authorList>
            <person name="Crits-Christoph A."/>
            <person name="Kang S.C."/>
            <person name="Lee H."/>
            <person name="Ostrov N."/>
        </authorList>
    </citation>
    <scope>NUCLEOTIDE SEQUENCE [LARGE SCALE GENOMIC DNA]</scope>
    <source>
        <strain evidence="9 10">ATCC 14820</strain>
    </source>
</reference>
<keyword evidence="5" id="KW-0547">Nucleotide-binding</keyword>
<feature type="domain" description="Histidine kinase/HSP90-like ATPase" evidence="8">
    <location>
        <begin position="125"/>
        <end position="221"/>
    </location>
</feature>
<evidence type="ECO:0000256" key="5">
    <source>
        <dbReference type="ARBA" id="ARBA00022741"/>
    </source>
</evidence>
<dbReference type="EMBL" id="JAWXXV010000001">
    <property type="protein sequence ID" value="MDX5986219.1"/>
    <property type="molecule type" value="Genomic_DNA"/>
</dbReference>
<dbReference type="PANTHER" id="PTHR41523">
    <property type="entry name" value="TWO-COMPONENT SYSTEM SENSOR PROTEIN"/>
    <property type="match status" value="1"/>
</dbReference>
<proteinExistence type="predicted"/>
<evidence type="ECO:0000259" key="8">
    <source>
        <dbReference type="SMART" id="SM00387"/>
    </source>
</evidence>
<dbReference type="GO" id="GO:0004673">
    <property type="term" value="F:protein histidine kinase activity"/>
    <property type="evidence" value="ECO:0007669"/>
    <property type="project" value="UniProtKB-EC"/>
</dbReference>
<comment type="caution">
    <text evidence="9">The sequence shown here is derived from an EMBL/GenBank/DDBJ whole genome shotgun (WGS) entry which is preliminary data.</text>
</comment>
<dbReference type="Gene3D" id="3.30.565.10">
    <property type="entry name" value="Histidine kinase-like ATPase, C-terminal domain"/>
    <property type="match status" value="1"/>
</dbReference>
<dbReference type="InterPro" id="IPR003594">
    <property type="entry name" value="HATPase_dom"/>
</dbReference>
<evidence type="ECO:0000313" key="10">
    <source>
        <dbReference type="Proteomes" id="UP001279660"/>
    </source>
</evidence>
<evidence type="ECO:0000313" key="9">
    <source>
        <dbReference type="EMBL" id="MDX5986219.1"/>
    </source>
</evidence>
<organism evidence="9 10">
    <name type="scientific">Sphingomonas echinoides</name>
    <dbReference type="NCBI Taxonomy" id="59803"/>
    <lineage>
        <taxon>Bacteria</taxon>
        <taxon>Pseudomonadati</taxon>
        <taxon>Pseudomonadota</taxon>
        <taxon>Alphaproteobacteria</taxon>
        <taxon>Sphingomonadales</taxon>
        <taxon>Sphingomonadaceae</taxon>
        <taxon>Sphingomonas</taxon>
    </lineage>
</organism>
<protein>
    <recommendedName>
        <fullName evidence="2">histidine kinase</fullName>
        <ecNumber evidence="2">2.7.13.3</ecNumber>
    </recommendedName>
</protein>
<evidence type="ECO:0000256" key="2">
    <source>
        <dbReference type="ARBA" id="ARBA00012438"/>
    </source>
</evidence>
<dbReference type="Proteomes" id="UP001279660">
    <property type="component" value="Unassembled WGS sequence"/>
</dbReference>
<dbReference type="SUPFAM" id="SSF55874">
    <property type="entry name" value="ATPase domain of HSP90 chaperone/DNA topoisomerase II/histidine kinase"/>
    <property type="match status" value="1"/>
</dbReference>
<dbReference type="CDD" id="cd16936">
    <property type="entry name" value="HATPase_RsbW-like"/>
    <property type="match status" value="1"/>
</dbReference>
<gene>
    <name evidence="9" type="ORF">SIL82_18325</name>
</gene>
<evidence type="ECO:0000256" key="3">
    <source>
        <dbReference type="ARBA" id="ARBA00022553"/>
    </source>
</evidence>
<dbReference type="PANTHER" id="PTHR41523:SF8">
    <property type="entry name" value="ETHYLENE RESPONSE SENSOR PROTEIN"/>
    <property type="match status" value="1"/>
</dbReference>
<accession>A0ABU4PTP0</accession>
<sequence length="222" mass="23610">MIATESPKPGFAPQITVLPPMPEPSAVDEVNHRVANSLQLLAAMVSIEARGIVDPLALAALDMTQRRIGAIAGVHRLLYQVRDARSVDMAAYLGELAGDLEQSCADAAGGRHVRIDAEALHLPADNATAIGIIVSELVGNACKYAYDPGQSGDIQISLRAMPFGGYQLEVSDRGRGMAGGVAPQGTGLGTRLIAMMADRLRARYAWRDMRPGTCFTLLVDRC</sequence>
<keyword evidence="10" id="KW-1185">Reference proteome</keyword>
<dbReference type="Pfam" id="PF02518">
    <property type="entry name" value="HATPase_c"/>
    <property type="match status" value="1"/>
</dbReference>
<evidence type="ECO:0000256" key="6">
    <source>
        <dbReference type="ARBA" id="ARBA00022777"/>
    </source>
</evidence>
<keyword evidence="6 9" id="KW-0418">Kinase</keyword>
<evidence type="ECO:0000256" key="1">
    <source>
        <dbReference type="ARBA" id="ARBA00000085"/>
    </source>
</evidence>
<dbReference type="InterPro" id="IPR036890">
    <property type="entry name" value="HATPase_C_sf"/>
</dbReference>
<comment type="catalytic activity">
    <reaction evidence="1">
        <text>ATP + protein L-histidine = ADP + protein N-phospho-L-histidine.</text>
        <dbReference type="EC" id="2.7.13.3"/>
    </reaction>
</comment>
<evidence type="ECO:0000256" key="4">
    <source>
        <dbReference type="ARBA" id="ARBA00022679"/>
    </source>
</evidence>
<dbReference type="EC" id="2.7.13.3" evidence="2"/>
<dbReference type="Pfam" id="PF07568">
    <property type="entry name" value="HisKA_2"/>
    <property type="match status" value="1"/>
</dbReference>
<name>A0ABU4PTP0_9SPHN</name>
<dbReference type="InterPro" id="IPR011495">
    <property type="entry name" value="Sig_transdc_His_kin_sub2_dim/P"/>
</dbReference>